<dbReference type="RefSeq" id="XP_052740451.1">
    <property type="nucleotide sequence ID" value="XM_052884491.1"/>
</dbReference>
<dbReference type="RefSeq" id="XP_023948435.2">
    <property type="nucleotide sequence ID" value="XM_024092667.2"/>
</dbReference>
<evidence type="ECO:0000313" key="3">
    <source>
        <dbReference type="RefSeq" id="XP_023948435.2"/>
    </source>
</evidence>
<dbReference type="OrthoDB" id="6819249at2759"/>
<feature type="region of interest" description="Disordered" evidence="1">
    <location>
        <begin position="543"/>
        <end position="599"/>
    </location>
</feature>
<feature type="compositionally biased region" description="Basic and acidic residues" evidence="1">
    <location>
        <begin position="570"/>
        <end position="584"/>
    </location>
</feature>
<protein>
    <submittedName>
        <fullName evidence="3 4">Uncharacterized protein LOC112053265 isoform X1</fullName>
    </submittedName>
</protein>
<name>A0A6J1NKZ6_BICAN</name>
<evidence type="ECO:0000313" key="4">
    <source>
        <dbReference type="RefSeq" id="XP_052740451.1"/>
    </source>
</evidence>
<gene>
    <name evidence="3 4" type="primary">LOC112053265</name>
</gene>
<keyword evidence="2" id="KW-1185">Reference proteome</keyword>
<dbReference type="AlphaFoldDB" id="A0A6J1NKZ6"/>
<organism evidence="2 3">
    <name type="scientific">Bicyclus anynana</name>
    <name type="common">Squinting bush brown butterfly</name>
    <dbReference type="NCBI Taxonomy" id="110368"/>
    <lineage>
        <taxon>Eukaryota</taxon>
        <taxon>Metazoa</taxon>
        <taxon>Ecdysozoa</taxon>
        <taxon>Arthropoda</taxon>
        <taxon>Hexapoda</taxon>
        <taxon>Insecta</taxon>
        <taxon>Pterygota</taxon>
        <taxon>Neoptera</taxon>
        <taxon>Endopterygota</taxon>
        <taxon>Lepidoptera</taxon>
        <taxon>Glossata</taxon>
        <taxon>Ditrysia</taxon>
        <taxon>Papilionoidea</taxon>
        <taxon>Nymphalidae</taxon>
        <taxon>Satyrinae</taxon>
        <taxon>Satyrini</taxon>
        <taxon>Mycalesina</taxon>
        <taxon>Bicyclus</taxon>
    </lineage>
</organism>
<accession>A0A6J1NKZ6</accession>
<evidence type="ECO:0000256" key="1">
    <source>
        <dbReference type="SAM" id="MobiDB-lite"/>
    </source>
</evidence>
<evidence type="ECO:0000313" key="2">
    <source>
        <dbReference type="Proteomes" id="UP001652582"/>
    </source>
</evidence>
<dbReference type="GeneID" id="112053265"/>
<dbReference type="Proteomes" id="UP001652582">
    <property type="component" value="Chromosome 11"/>
</dbReference>
<reference evidence="3 4" key="1">
    <citation type="submission" date="2025-05" db="UniProtKB">
        <authorList>
            <consortium name="RefSeq"/>
        </authorList>
    </citation>
    <scope>IDENTIFICATION</scope>
</reference>
<dbReference type="KEGG" id="bany:112053265"/>
<sequence length="625" mass="71626">MNILYNSGNLVHSNDNEKLYLNDKGVSVNNYLLEQHQVEALRFLFEQFDKKSPGAVVNFPQSCGKAHTVAIFLNAVSNKLKDPVLILCKDISEMKYWKEILNKCSSYIDDEIAIDFYNPYTKMKKVFLKSKEIPPSYTQRHWSVVIIKHNTQMFKFPVTADFKIFICSTDLKKDYAMLSHVHTWLYPKRKVNIPDFVAKENCPKERFKKSVQLDLLLEEFAIRRYINLVPFQTSKNDDKAAESEKIIEKADASVQDDRKRHIKNKDPTGTKIKKSRLVSDDDTVLNTTTKPNVVSANNETRSNNENAISINDQMENKVSDKSQIKEESTEPLEFDNASNVNLNEIKDLRKQLFESLGFESESLLENNNSNVMLEEHTFSSVHFDDNVEKEDSTESLCFNSGSNVDVPNDLQNKNILQKNLLESLGLNRDKVEINKKISVGQNEVLLQKQPIESCPEDMQVEIKKELNDDLNKEAQSFSLGLGDEKGEIRKELSDDQNKKMLQKKLIESLGLTPDDVQFEMNKEISISDDQNRKMLQKQLIDSLGLDEEDGNDEIKKESNDDQNMNEEETLEIKIEPDCDTKTKENVNSVGGNKSGESDKDLDLKISLMEERALEKFKGSLLDSLF</sequence>
<proteinExistence type="predicted"/>